<dbReference type="GO" id="GO:0005886">
    <property type="term" value="C:plasma membrane"/>
    <property type="evidence" value="ECO:0007669"/>
    <property type="project" value="UniProtKB-SubCell"/>
</dbReference>
<dbReference type="OrthoDB" id="5962658at2759"/>
<sequence length="283" mass="32737">MYSQCSVFSCNMYGEFCYTTCHLEKQELHSPSFILLFCLAATDLVVGLICQPFFVAYHIAELMGNFNVYCVLRTIQSISGYTTTGVSLATLSGISVDRLLALTLHLRYNELVTVRRILTMMFVVWIVSITTVLLRFWISNWIIIPGLVLMLTFLVTALSTLKVFQIVRRHQRQIRQLEQSVQINTVNVLKCRKSSVTVLYVYGFLLIFYIPLCLTIFVEALTGYTTRVKITYDYVTTFVFINSFLNPLVYCWRIGEIRRAVKSTLRINYRFNDEVSTFESRTL</sequence>
<name>A0A9W9Z595_9CNID</name>
<dbReference type="PANTHER" id="PTHR22750">
    <property type="entry name" value="G-PROTEIN COUPLED RECEPTOR"/>
    <property type="match status" value="1"/>
</dbReference>
<organism evidence="8 9">
    <name type="scientific">Desmophyllum pertusum</name>
    <dbReference type="NCBI Taxonomy" id="174260"/>
    <lineage>
        <taxon>Eukaryota</taxon>
        <taxon>Metazoa</taxon>
        <taxon>Cnidaria</taxon>
        <taxon>Anthozoa</taxon>
        <taxon>Hexacorallia</taxon>
        <taxon>Scleractinia</taxon>
        <taxon>Caryophylliina</taxon>
        <taxon>Caryophylliidae</taxon>
        <taxon>Desmophyllum</taxon>
    </lineage>
</organism>
<proteinExistence type="predicted"/>
<feature type="transmembrane region" description="Helical" evidence="6">
    <location>
        <begin position="33"/>
        <end position="58"/>
    </location>
</feature>
<feature type="transmembrane region" description="Helical" evidence="6">
    <location>
        <begin position="234"/>
        <end position="252"/>
    </location>
</feature>
<dbReference type="InterPro" id="IPR000276">
    <property type="entry name" value="GPCR_Rhodpsn"/>
</dbReference>
<dbReference type="Pfam" id="PF00001">
    <property type="entry name" value="7tm_1"/>
    <property type="match status" value="1"/>
</dbReference>
<dbReference type="Proteomes" id="UP001163046">
    <property type="component" value="Unassembled WGS sequence"/>
</dbReference>
<evidence type="ECO:0000256" key="2">
    <source>
        <dbReference type="ARBA" id="ARBA00022475"/>
    </source>
</evidence>
<accession>A0A9W9Z595</accession>
<keyword evidence="3 6" id="KW-0812">Transmembrane</keyword>
<keyword evidence="4 6" id="KW-1133">Transmembrane helix</keyword>
<dbReference type="EMBL" id="MU826827">
    <property type="protein sequence ID" value="KAJ7374614.1"/>
    <property type="molecule type" value="Genomic_DNA"/>
</dbReference>
<protein>
    <recommendedName>
        <fullName evidence="7">G-protein coupled receptors family 1 profile domain-containing protein</fullName>
    </recommendedName>
</protein>
<dbReference type="PROSITE" id="PS50262">
    <property type="entry name" value="G_PROTEIN_RECEP_F1_2"/>
    <property type="match status" value="1"/>
</dbReference>
<dbReference type="CDD" id="cd00637">
    <property type="entry name" value="7tm_classA_rhodopsin-like"/>
    <property type="match status" value="1"/>
</dbReference>
<dbReference type="PRINTS" id="PR00237">
    <property type="entry name" value="GPCRRHODOPSN"/>
</dbReference>
<evidence type="ECO:0000256" key="4">
    <source>
        <dbReference type="ARBA" id="ARBA00022989"/>
    </source>
</evidence>
<feature type="transmembrane region" description="Helical" evidence="6">
    <location>
        <begin position="78"/>
        <end position="96"/>
    </location>
</feature>
<comment type="caution">
    <text evidence="8">The sequence shown here is derived from an EMBL/GenBank/DDBJ whole genome shotgun (WGS) entry which is preliminary data.</text>
</comment>
<evidence type="ECO:0000256" key="3">
    <source>
        <dbReference type="ARBA" id="ARBA00022692"/>
    </source>
</evidence>
<evidence type="ECO:0000259" key="7">
    <source>
        <dbReference type="PROSITE" id="PS50262"/>
    </source>
</evidence>
<feature type="domain" description="G-protein coupled receptors family 1 profile" evidence="7">
    <location>
        <begin position="14"/>
        <end position="250"/>
    </location>
</feature>
<keyword evidence="2" id="KW-1003">Cell membrane</keyword>
<dbReference type="SUPFAM" id="SSF81321">
    <property type="entry name" value="Family A G protein-coupled receptor-like"/>
    <property type="match status" value="1"/>
</dbReference>
<evidence type="ECO:0000313" key="9">
    <source>
        <dbReference type="Proteomes" id="UP001163046"/>
    </source>
</evidence>
<feature type="transmembrane region" description="Helical" evidence="6">
    <location>
        <begin position="199"/>
        <end position="222"/>
    </location>
</feature>
<gene>
    <name evidence="8" type="ORF">OS493_004952</name>
</gene>
<dbReference type="AlphaFoldDB" id="A0A9W9Z595"/>
<evidence type="ECO:0000313" key="8">
    <source>
        <dbReference type="EMBL" id="KAJ7374614.1"/>
    </source>
</evidence>
<dbReference type="GO" id="GO:0004930">
    <property type="term" value="F:G protein-coupled receptor activity"/>
    <property type="evidence" value="ECO:0007669"/>
    <property type="project" value="InterPro"/>
</dbReference>
<dbReference type="Gene3D" id="1.20.1070.10">
    <property type="entry name" value="Rhodopsin 7-helix transmembrane proteins"/>
    <property type="match status" value="1"/>
</dbReference>
<reference evidence="8" key="1">
    <citation type="submission" date="2023-01" db="EMBL/GenBank/DDBJ databases">
        <title>Genome assembly of the deep-sea coral Lophelia pertusa.</title>
        <authorList>
            <person name="Herrera S."/>
            <person name="Cordes E."/>
        </authorList>
    </citation>
    <scope>NUCLEOTIDE SEQUENCE</scope>
    <source>
        <strain evidence="8">USNM1676648</strain>
        <tissue evidence="8">Polyp</tissue>
    </source>
</reference>
<feature type="transmembrane region" description="Helical" evidence="6">
    <location>
        <begin position="117"/>
        <end position="138"/>
    </location>
</feature>
<keyword evidence="9" id="KW-1185">Reference proteome</keyword>
<comment type="subcellular location">
    <subcellularLocation>
        <location evidence="1">Cell membrane</location>
        <topology evidence="1">Multi-pass membrane protein</topology>
    </subcellularLocation>
</comment>
<keyword evidence="5 6" id="KW-0472">Membrane</keyword>
<evidence type="ECO:0000256" key="5">
    <source>
        <dbReference type="ARBA" id="ARBA00023136"/>
    </source>
</evidence>
<evidence type="ECO:0000256" key="1">
    <source>
        <dbReference type="ARBA" id="ARBA00004651"/>
    </source>
</evidence>
<evidence type="ECO:0000256" key="6">
    <source>
        <dbReference type="SAM" id="Phobius"/>
    </source>
</evidence>
<feature type="transmembrane region" description="Helical" evidence="6">
    <location>
        <begin position="144"/>
        <end position="164"/>
    </location>
</feature>
<dbReference type="InterPro" id="IPR017452">
    <property type="entry name" value="GPCR_Rhodpsn_7TM"/>
</dbReference>